<protein>
    <submittedName>
        <fullName evidence="3">Uncharacterized protein</fullName>
    </submittedName>
</protein>
<evidence type="ECO:0000256" key="2">
    <source>
        <dbReference type="SAM" id="Phobius"/>
    </source>
</evidence>
<evidence type="ECO:0000313" key="4">
    <source>
        <dbReference type="Proteomes" id="UP000590749"/>
    </source>
</evidence>
<keyword evidence="2" id="KW-0472">Membrane</keyword>
<evidence type="ECO:0000313" key="3">
    <source>
        <dbReference type="EMBL" id="MBB3100939.1"/>
    </source>
</evidence>
<dbReference type="RefSeq" id="WP_183227057.1">
    <property type="nucleotide sequence ID" value="NZ_BMPW01000036.1"/>
</dbReference>
<name>A0A7W5ASB0_9ACTN</name>
<evidence type="ECO:0000256" key="1">
    <source>
        <dbReference type="SAM" id="MobiDB-lite"/>
    </source>
</evidence>
<dbReference type="EMBL" id="JACHXF010000031">
    <property type="protein sequence ID" value="MBB3100939.1"/>
    <property type="molecule type" value="Genomic_DNA"/>
</dbReference>
<reference evidence="3 4" key="1">
    <citation type="submission" date="2020-08" db="EMBL/GenBank/DDBJ databases">
        <title>Genomic Encyclopedia of Type Strains, Phase III (KMG-III): the genomes of soil and plant-associated and newly described type strains.</title>
        <authorList>
            <person name="Whitman W."/>
        </authorList>
    </citation>
    <scope>NUCLEOTIDE SEQUENCE [LARGE SCALE GENOMIC DNA]</scope>
    <source>
        <strain evidence="3 4">CECT 3287</strain>
    </source>
</reference>
<dbReference type="Proteomes" id="UP000590749">
    <property type="component" value="Unassembled WGS sequence"/>
</dbReference>
<keyword evidence="2" id="KW-0812">Transmembrane</keyword>
<feature type="region of interest" description="Disordered" evidence="1">
    <location>
        <begin position="155"/>
        <end position="182"/>
    </location>
</feature>
<gene>
    <name evidence="3" type="ORF">FHR83_008666</name>
</gene>
<comment type="caution">
    <text evidence="3">The sequence shown here is derived from an EMBL/GenBank/DDBJ whole genome shotgun (WGS) entry which is preliminary data.</text>
</comment>
<feature type="transmembrane region" description="Helical" evidence="2">
    <location>
        <begin position="68"/>
        <end position="89"/>
    </location>
</feature>
<organism evidence="3 4">
    <name type="scientific">Actinoplanes campanulatus</name>
    <dbReference type="NCBI Taxonomy" id="113559"/>
    <lineage>
        <taxon>Bacteria</taxon>
        <taxon>Bacillati</taxon>
        <taxon>Actinomycetota</taxon>
        <taxon>Actinomycetes</taxon>
        <taxon>Micromonosporales</taxon>
        <taxon>Micromonosporaceae</taxon>
        <taxon>Actinoplanes</taxon>
    </lineage>
</organism>
<sequence length="182" mass="19793">MLAARGPHTRYEHLRRAARLTAERDGLILYGQVADAIGPPTLDNPPPGVTTYNNVLEAAVFARRTREYLPLTAAGGALAGWLLVAGLAYRIRGSRSRRRAAAVLTGLALAVVNLPVYVVLLNAALLWYAGDRSQPVRTLYDQFLFCGGRREFAGRRPMKPNVPPDPAPGHAAGICRRPGYPR</sequence>
<accession>A0A7W5ASB0</accession>
<keyword evidence="2" id="KW-1133">Transmembrane helix</keyword>
<feature type="transmembrane region" description="Helical" evidence="2">
    <location>
        <begin position="101"/>
        <end position="129"/>
    </location>
</feature>
<proteinExistence type="predicted"/>
<keyword evidence="4" id="KW-1185">Reference proteome</keyword>
<dbReference type="AlphaFoldDB" id="A0A7W5ASB0"/>